<feature type="transmembrane region" description="Helical" evidence="1">
    <location>
        <begin position="111"/>
        <end position="129"/>
    </location>
</feature>
<gene>
    <name evidence="2" type="ORF">AWJ14_05665</name>
</gene>
<feature type="transmembrane region" description="Helical" evidence="1">
    <location>
        <begin position="28"/>
        <end position="54"/>
    </location>
</feature>
<keyword evidence="3" id="KW-1185">Reference proteome</keyword>
<organism evidence="2 3">
    <name type="scientific">Hoeflea olei</name>
    <dbReference type="NCBI Taxonomy" id="1480615"/>
    <lineage>
        <taxon>Bacteria</taxon>
        <taxon>Pseudomonadati</taxon>
        <taxon>Pseudomonadota</taxon>
        <taxon>Alphaproteobacteria</taxon>
        <taxon>Hyphomicrobiales</taxon>
        <taxon>Rhizobiaceae</taxon>
        <taxon>Hoeflea</taxon>
    </lineage>
</organism>
<protein>
    <recommendedName>
        <fullName evidence="4">PhnA-like protein</fullName>
    </recommendedName>
</protein>
<reference evidence="2 3" key="1">
    <citation type="submission" date="2015-12" db="EMBL/GenBank/DDBJ databases">
        <authorList>
            <person name="Shamseldin A."/>
            <person name="Moawad H."/>
            <person name="Abd El-Rahim W.M."/>
            <person name="Sadowsky M.J."/>
        </authorList>
    </citation>
    <scope>NUCLEOTIDE SEQUENCE [LARGE SCALE GENOMIC DNA]</scope>
    <source>
        <strain evidence="2 3">JC234</strain>
    </source>
</reference>
<dbReference type="AlphaFoldDB" id="A0A1C1YYZ0"/>
<evidence type="ECO:0000313" key="3">
    <source>
        <dbReference type="Proteomes" id="UP000094795"/>
    </source>
</evidence>
<evidence type="ECO:0000256" key="1">
    <source>
        <dbReference type="SAM" id="Phobius"/>
    </source>
</evidence>
<evidence type="ECO:0008006" key="4">
    <source>
        <dbReference type="Google" id="ProtNLM"/>
    </source>
</evidence>
<dbReference type="STRING" id="1480615.AWJ14_05665"/>
<dbReference type="EMBL" id="LQZT01000005">
    <property type="protein sequence ID" value="OCW58626.1"/>
    <property type="molecule type" value="Genomic_DNA"/>
</dbReference>
<keyword evidence="1" id="KW-0472">Membrane</keyword>
<sequence length="299" mass="30601">MAQLDDVAIVTAAPTDHEDHSSYVDWPAIIGGIVLASGVSVVLLSFGAALGLTFTAAADRPSAHMVGMGIGVGLWFIWVQVSSFMAGAYLTGRLRRRFYDSTAHEVEVRDGAHGLLVWGGAIIVGALIASSGLGAVTTAVGTTAGAAATAVGQAASAGMSADGDSYFVDTLLRPAPGTPATSEDRAPVTGEVLRILANAGSGDVSADDRAYLGSLVAARTGLDEAQATARVDTVLESYDQARTEAAEAAETAHRVGIISAFLIAASLLVSAAGAYWAATAGGRHRDERVEFDPLFRRIG</sequence>
<keyword evidence="1" id="KW-0812">Transmembrane</keyword>
<evidence type="ECO:0000313" key="2">
    <source>
        <dbReference type="EMBL" id="OCW58626.1"/>
    </source>
</evidence>
<proteinExistence type="predicted"/>
<dbReference type="OrthoDB" id="7032238at2"/>
<comment type="caution">
    <text evidence="2">The sequence shown here is derived from an EMBL/GenBank/DDBJ whole genome shotgun (WGS) entry which is preliminary data.</text>
</comment>
<dbReference type="Proteomes" id="UP000094795">
    <property type="component" value="Unassembled WGS sequence"/>
</dbReference>
<accession>A0A1C1YYZ0</accession>
<name>A0A1C1YYZ0_9HYPH</name>
<feature type="transmembrane region" description="Helical" evidence="1">
    <location>
        <begin position="255"/>
        <end position="278"/>
    </location>
</feature>
<dbReference type="RefSeq" id="WP_083220068.1">
    <property type="nucleotide sequence ID" value="NZ_LQZT01000005.1"/>
</dbReference>
<keyword evidence="1" id="KW-1133">Transmembrane helix</keyword>
<feature type="transmembrane region" description="Helical" evidence="1">
    <location>
        <begin position="66"/>
        <end position="91"/>
    </location>
</feature>